<protein>
    <submittedName>
        <fullName evidence="2">DUF1653 domain-containing protein</fullName>
    </submittedName>
</protein>
<accession>A0A346NQG7</accession>
<dbReference type="Gene3D" id="2.30.30.320">
    <property type="entry name" value="DUF1653-like domain"/>
    <property type="match status" value="1"/>
</dbReference>
<evidence type="ECO:0000313" key="3">
    <source>
        <dbReference type="Proteomes" id="UP000262073"/>
    </source>
</evidence>
<reference evidence="2 3" key="1">
    <citation type="submission" date="2018-08" db="EMBL/GenBank/DDBJ databases">
        <title>Salinimonas sediminis sp. nov., a piezophilic bacterium isolated from a deep-sea sediment sample from the New Britain Trench.</title>
        <authorList>
            <person name="Cao J."/>
        </authorList>
    </citation>
    <scope>NUCLEOTIDE SEQUENCE [LARGE SCALE GENOMIC DNA]</scope>
    <source>
        <strain evidence="2 3">N102</strain>
    </source>
</reference>
<evidence type="ECO:0000259" key="1">
    <source>
        <dbReference type="Pfam" id="PF07866"/>
    </source>
</evidence>
<organism evidence="2 3">
    <name type="scientific">Salinimonas sediminis</name>
    <dbReference type="NCBI Taxonomy" id="2303538"/>
    <lineage>
        <taxon>Bacteria</taxon>
        <taxon>Pseudomonadati</taxon>
        <taxon>Pseudomonadota</taxon>
        <taxon>Gammaproteobacteria</taxon>
        <taxon>Alteromonadales</taxon>
        <taxon>Alteromonadaceae</taxon>
        <taxon>Alteromonas/Salinimonas group</taxon>
        <taxon>Salinimonas</taxon>
    </lineage>
</organism>
<dbReference type="AlphaFoldDB" id="A0A346NQG7"/>
<evidence type="ECO:0000313" key="2">
    <source>
        <dbReference type="EMBL" id="AXR07774.1"/>
    </source>
</evidence>
<feature type="domain" description="DUF1653" evidence="1">
    <location>
        <begin position="8"/>
        <end position="68"/>
    </location>
</feature>
<sequence length="86" mass="10085">MTASIKPGLYEHYKGHQYMVYDVATHSEDESTLVLYRPCYGEQALWVRPLTMFLESVERDGKRVPRFRYIGPAPETNENLNDLFDK</sequence>
<dbReference type="EMBL" id="CP031769">
    <property type="protein sequence ID" value="AXR07774.1"/>
    <property type="molecule type" value="Genomic_DNA"/>
</dbReference>
<dbReference type="RefSeq" id="WP_117317992.1">
    <property type="nucleotide sequence ID" value="NZ_CP031769.1"/>
</dbReference>
<proteinExistence type="predicted"/>
<dbReference type="KEGG" id="salm:D0Y50_16245"/>
<dbReference type="InterPro" id="IPR037135">
    <property type="entry name" value="DUF1653-like_dom_sf"/>
</dbReference>
<keyword evidence="3" id="KW-1185">Reference proteome</keyword>
<dbReference type="Pfam" id="PF07866">
    <property type="entry name" value="DUF1653"/>
    <property type="match status" value="1"/>
</dbReference>
<gene>
    <name evidence="2" type="ORF">D0Y50_16245</name>
</gene>
<dbReference type="InterPro" id="IPR023387">
    <property type="entry name" value="DUF1653-like_dom"/>
</dbReference>
<name>A0A346NQG7_9ALTE</name>
<dbReference type="Proteomes" id="UP000262073">
    <property type="component" value="Chromosome"/>
</dbReference>
<dbReference type="OrthoDB" id="371169at2"/>